<dbReference type="Proteomes" id="UP000287865">
    <property type="component" value="Unassembled WGS sequence"/>
</dbReference>
<name>A0A327X7G0_9GAMM</name>
<evidence type="ECO:0000313" key="4">
    <source>
        <dbReference type="Proteomes" id="UP000249203"/>
    </source>
</evidence>
<accession>A0A327X7G0</accession>
<keyword evidence="5" id="KW-1185">Reference proteome</keyword>
<reference evidence="3 5" key="1">
    <citation type="journal article" date="2018" name="Front. Microbiol.">
        <title>Genome-Based Analysis Reveals the Taxonomy and Diversity of the Family Idiomarinaceae.</title>
        <authorList>
            <person name="Liu Y."/>
            <person name="Lai Q."/>
            <person name="Shao Z."/>
        </authorList>
    </citation>
    <scope>NUCLEOTIDE SEQUENCE [LARGE SCALE GENOMIC DNA]</scope>
    <source>
        <strain evidence="3 5">CF12-14</strain>
    </source>
</reference>
<dbReference type="RefSeq" id="WP_111568288.1">
    <property type="nucleotide sequence ID" value="NZ_PIPK01000001.1"/>
</dbReference>
<organism evidence="2 4">
    <name type="scientific">Aliidiomarina maris</name>
    <dbReference type="NCBI Taxonomy" id="531312"/>
    <lineage>
        <taxon>Bacteria</taxon>
        <taxon>Pseudomonadati</taxon>
        <taxon>Pseudomonadota</taxon>
        <taxon>Gammaproteobacteria</taxon>
        <taxon>Alteromonadales</taxon>
        <taxon>Idiomarinaceae</taxon>
        <taxon>Aliidiomarina</taxon>
    </lineage>
</organism>
<dbReference type="AlphaFoldDB" id="A0A327X7G0"/>
<evidence type="ECO:0000256" key="1">
    <source>
        <dbReference type="SAM" id="MobiDB-lite"/>
    </source>
</evidence>
<dbReference type="EMBL" id="QLMD01000001">
    <property type="protein sequence ID" value="RAK01823.1"/>
    <property type="molecule type" value="Genomic_DNA"/>
</dbReference>
<dbReference type="OrthoDB" id="6388981at2"/>
<evidence type="ECO:0000313" key="5">
    <source>
        <dbReference type="Proteomes" id="UP000287865"/>
    </source>
</evidence>
<feature type="region of interest" description="Disordered" evidence="1">
    <location>
        <begin position="18"/>
        <end position="45"/>
    </location>
</feature>
<dbReference type="Proteomes" id="UP000249203">
    <property type="component" value="Unassembled WGS sequence"/>
</dbReference>
<evidence type="ECO:0000313" key="3">
    <source>
        <dbReference type="EMBL" id="RUO28633.1"/>
    </source>
</evidence>
<protein>
    <submittedName>
        <fullName evidence="2">Uncharacterized protein</fullName>
    </submittedName>
</protein>
<proteinExistence type="predicted"/>
<comment type="caution">
    <text evidence="2">The sequence shown here is derived from an EMBL/GenBank/DDBJ whole genome shotgun (WGS) entry which is preliminary data.</text>
</comment>
<sequence length="107" mass="11603">MANQDVLFPYLPRNTQVSVNQGNLRVRKVEKRPSGDAVADDEGLDTTQEARVKAYLQTSQVAQSAEPNEDQSADFAPPEPPAVAEDPRKPSGEGGDDYKGINLDTFA</sequence>
<evidence type="ECO:0000313" key="2">
    <source>
        <dbReference type="EMBL" id="RAK01823.1"/>
    </source>
</evidence>
<feature type="region of interest" description="Disordered" evidence="1">
    <location>
        <begin position="58"/>
        <end position="107"/>
    </location>
</feature>
<reference evidence="2 4" key="2">
    <citation type="submission" date="2018-06" db="EMBL/GenBank/DDBJ databases">
        <title>Genomic Encyclopedia of Type Strains, Phase III (KMG-III): the genomes of soil and plant-associated and newly described type strains.</title>
        <authorList>
            <person name="Whitman W."/>
        </authorList>
    </citation>
    <scope>NUCLEOTIDE SEQUENCE [LARGE SCALE GENOMIC DNA]</scope>
    <source>
        <strain evidence="2 4">CGMCC 1.15366</strain>
    </source>
</reference>
<feature type="compositionally biased region" description="Basic and acidic residues" evidence="1">
    <location>
        <begin position="85"/>
        <end position="99"/>
    </location>
</feature>
<dbReference type="EMBL" id="PIPK01000001">
    <property type="protein sequence ID" value="RUO28633.1"/>
    <property type="molecule type" value="Genomic_DNA"/>
</dbReference>
<gene>
    <name evidence="2" type="ORF">B0I24_101462</name>
    <name evidence="3" type="ORF">CWE07_02240</name>
</gene>